<accession>A0AAW0AFR9</accession>
<comment type="caution">
    <text evidence="2">The sequence shown here is derived from an EMBL/GenBank/DDBJ whole genome shotgun (WGS) entry which is preliminary data.</text>
</comment>
<sequence length="86" mass="10151">MVSLKNLFRTAGWSKPKVLTEAEKQDVFAVEADERRDKFEDTAKRERREKADKDEKRMADQIERQRRSRAKKRKAEEALNPGDDES</sequence>
<name>A0AAW0AFR9_9AGAR</name>
<evidence type="ECO:0000256" key="1">
    <source>
        <dbReference type="SAM" id="MobiDB-lite"/>
    </source>
</evidence>
<keyword evidence="3" id="KW-1185">Reference proteome</keyword>
<gene>
    <name evidence="2" type="ORF">R3P38DRAFT_3212978</name>
</gene>
<evidence type="ECO:0000313" key="2">
    <source>
        <dbReference type="EMBL" id="KAK7007262.1"/>
    </source>
</evidence>
<organism evidence="2 3">
    <name type="scientific">Favolaschia claudopus</name>
    <dbReference type="NCBI Taxonomy" id="2862362"/>
    <lineage>
        <taxon>Eukaryota</taxon>
        <taxon>Fungi</taxon>
        <taxon>Dikarya</taxon>
        <taxon>Basidiomycota</taxon>
        <taxon>Agaricomycotina</taxon>
        <taxon>Agaricomycetes</taxon>
        <taxon>Agaricomycetidae</taxon>
        <taxon>Agaricales</taxon>
        <taxon>Marasmiineae</taxon>
        <taxon>Mycenaceae</taxon>
        <taxon>Favolaschia</taxon>
    </lineage>
</organism>
<dbReference type="Proteomes" id="UP001362999">
    <property type="component" value="Unassembled WGS sequence"/>
</dbReference>
<protein>
    <submittedName>
        <fullName evidence="2">Uncharacterized protein</fullName>
    </submittedName>
</protein>
<proteinExistence type="predicted"/>
<evidence type="ECO:0000313" key="3">
    <source>
        <dbReference type="Proteomes" id="UP001362999"/>
    </source>
</evidence>
<feature type="region of interest" description="Disordered" evidence="1">
    <location>
        <begin position="29"/>
        <end position="86"/>
    </location>
</feature>
<dbReference type="AlphaFoldDB" id="A0AAW0AFR9"/>
<feature type="compositionally biased region" description="Basic and acidic residues" evidence="1">
    <location>
        <begin position="29"/>
        <end position="65"/>
    </location>
</feature>
<reference evidence="2 3" key="1">
    <citation type="journal article" date="2024" name="J Genomics">
        <title>Draft genome sequencing and assembly of Favolaschia claudopus CIRM-BRFM 2984 isolated from oak limbs.</title>
        <authorList>
            <person name="Navarro D."/>
            <person name="Drula E."/>
            <person name="Chaduli D."/>
            <person name="Cazenave R."/>
            <person name="Ahrendt S."/>
            <person name="Wang J."/>
            <person name="Lipzen A."/>
            <person name="Daum C."/>
            <person name="Barry K."/>
            <person name="Grigoriev I.V."/>
            <person name="Favel A."/>
            <person name="Rosso M.N."/>
            <person name="Martin F."/>
        </authorList>
    </citation>
    <scope>NUCLEOTIDE SEQUENCE [LARGE SCALE GENOMIC DNA]</scope>
    <source>
        <strain evidence="2 3">CIRM-BRFM 2984</strain>
    </source>
</reference>
<dbReference type="EMBL" id="JAWWNJ010000072">
    <property type="protein sequence ID" value="KAK7007262.1"/>
    <property type="molecule type" value="Genomic_DNA"/>
</dbReference>